<dbReference type="InterPro" id="IPR035398">
    <property type="entry name" value="Bac_rhamnosid_C"/>
</dbReference>
<reference evidence="8" key="1">
    <citation type="journal article" date="2020" name="Stud. Mycol.">
        <title>101 Dothideomycetes genomes: a test case for predicting lifestyles and emergence of pathogens.</title>
        <authorList>
            <person name="Haridas S."/>
            <person name="Albert R."/>
            <person name="Binder M."/>
            <person name="Bloem J."/>
            <person name="Labutti K."/>
            <person name="Salamov A."/>
            <person name="Andreopoulos B."/>
            <person name="Baker S."/>
            <person name="Barry K."/>
            <person name="Bills G."/>
            <person name="Bluhm B."/>
            <person name="Cannon C."/>
            <person name="Castanera R."/>
            <person name="Culley D."/>
            <person name="Daum C."/>
            <person name="Ezra D."/>
            <person name="Gonzalez J."/>
            <person name="Henrissat B."/>
            <person name="Kuo A."/>
            <person name="Liang C."/>
            <person name="Lipzen A."/>
            <person name="Lutzoni F."/>
            <person name="Magnuson J."/>
            <person name="Mondo S."/>
            <person name="Nolan M."/>
            <person name="Ohm R."/>
            <person name="Pangilinan J."/>
            <person name="Park H.-J."/>
            <person name="Ramirez L."/>
            <person name="Alfaro M."/>
            <person name="Sun H."/>
            <person name="Tritt A."/>
            <person name="Yoshinaga Y."/>
            <person name="Zwiers L.-H."/>
            <person name="Turgeon B."/>
            <person name="Goodwin S."/>
            <person name="Spatafora J."/>
            <person name="Crous P."/>
            <person name="Grigoriev I."/>
        </authorList>
    </citation>
    <scope>NUCLEOTIDE SEQUENCE</scope>
    <source>
        <strain evidence="8">CBS 690.94</strain>
    </source>
</reference>
<dbReference type="Pfam" id="PF05592">
    <property type="entry name" value="Bac_rhamnosid"/>
    <property type="match status" value="1"/>
</dbReference>
<proteinExistence type="predicted"/>
<evidence type="ECO:0000313" key="8">
    <source>
        <dbReference type="EMBL" id="KAF2449211.1"/>
    </source>
</evidence>
<dbReference type="Pfam" id="PF17390">
    <property type="entry name" value="Bac_rhamnosid_C"/>
    <property type="match status" value="1"/>
</dbReference>
<feature type="domain" description="Alpha-L-rhamnosidase concanavalin-like" evidence="4">
    <location>
        <begin position="323"/>
        <end position="424"/>
    </location>
</feature>
<evidence type="ECO:0000259" key="5">
    <source>
        <dbReference type="Pfam" id="PF08531"/>
    </source>
</evidence>
<evidence type="ECO:0000259" key="6">
    <source>
        <dbReference type="Pfam" id="PF17389"/>
    </source>
</evidence>
<dbReference type="InterPro" id="IPR013737">
    <property type="entry name" value="Bac_rhamnosid_N"/>
</dbReference>
<dbReference type="OrthoDB" id="10036721at2759"/>
<dbReference type="EMBL" id="MU001494">
    <property type="protein sequence ID" value="KAF2449211.1"/>
    <property type="molecule type" value="Genomic_DNA"/>
</dbReference>
<evidence type="ECO:0000256" key="1">
    <source>
        <dbReference type="ARBA" id="ARBA00001445"/>
    </source>
</evidence>
<dbReference type="SUPFAM" id="SSF48208">
    <property type="entry name" value="Six-hairpin glycosidases"/>
    <property type="match status" value="1"/>
</dbReference>
<feature type="domain" description="Alpha-L-rhamnosidase six-hairpin glycosidase" evidence="6">
    <location>
        <begin position="428"/>
        <end position="784"/>
    </location>
</feature>
<dbReference type="Pfam" id="PF08531">
    <property type="entry name" value="Bac_rhamnosid_N"/>
    <property type="match status" value="1"/>
</dbReference>
<dbReference type="InterPro" id="IPR012341">
    <property type="entry name" value="6hp_glycosidase-like_sf"/>
</dbReference>
<dbReference type="Gene3D" id="2.60.420.10">
    <property type="entry name" value="Maltose phosphorylase, domain 3"/>
    <property type="match status" value="1"/>
</dbReference>
<feature type="domain" description="Alpha-L-rhamnosidase C-terminal" evidence="7">
    <location>
        <begin position="786"/>
        <end position="854"/>
    </location>
</feature>
<evidence type="ECO:0000259" key="7">
    <source>
        <dbReference type="Pfam" id="PF17390"/>
    </source>
</evidence>
<dbReference type="InterPro" id="IPR035396">
    <property type="entry name" value="Bac_rhamnosid6H"/>
</dbReference>
<accession>A0A9P4UG51</accession>
<organism evidence="8 9">
    <name type="scientific">Karstenula rhodostoma CBS 690.94</name>
    <dbReference type="NCBI Taxonomy" id="1392251"/>
    <lineage>
        <taxon>Eukaryota</taxon>
        <taxon>Fungi</taxon>
        <taxon>Dikarya</taxon>
        <taxon>Ascomycota</taxon>
        <taxon>Pezizomycotina</taxon>
        <taxon>Dothideomycetes</taxon>
        <taxon>Pleosporomycetidae</taxon>
        <taxon>Pleosporales</taxon>
        <taxon>Massarineae</taxon>
        <taxon>Didymosphaeriaceae</taxon>
        <taxon>Karstenula</taxon>
    </lineage>
</organism>
<dbReference type="InterPro" id="IPR008902">
    <property type="entry name" value="Rhamnosid_concanavalin"/>
</dbReference>
<gene>
    <name evidence="8" type="ORF">P171DRAFT_351973</name>
</gene>
<dbReference type="InterPro" id="IPR013783">
    <property type="entry name" value="Ig-like_fold"/>
</dbReference>
<dbReference type="Gene3D" id="2.60.120.260">
    <property type="entry name" value="Galactose-binding domain-like"/>
    <property type="match status" value="2"/>
</dbReference>
<evidence type="ECO:0000259" key="4">
    <source>
        <dbReference type="Pfam" id="PF05592"/>
    </source>
</evidence>
<dbReference type="Proteomes" id="UP000799764">
    <property type="component" value="Unassembled WGS sequence"/>
</dbReference>
<protein>
    <recommendedName>
        <fullName evidence="2">alpha-L-rhamnosidase</fullName>
        <ecNumber evidence="2">3.2.1.40</ecNumber>
    </recommendedName>
</protein>
<dbReference type="PANTHER" id="PTHR33307:SF6">
    <property type="entry name" value="ALPHA-RHAMNOSIDASE (EUROFUNG)-RELATED"/>
    <property type="match status" value="1"/>
</dbReference>
<keyword evidence="3 8" id="KW-0378">Hydrolase</keyword>
<comment type="caution">
    <text evidence="8">The sequence shown here is derived from an EMBL/GenBank/DDBJ whole genome shotgun (WGS) entry which is preliminary data.</text>
</comment>
<keyword evidence="9" id="KW-1185">Reference proteome</keyword>
<dbReference type="InterPro" id="IPR016007">
    <property type="entry name" value="Alpha_rhamnosid"/>
</dbReference>
<name>A0A9P4UG51_9PLEO</name>
<dbReference type="GO" id="GO:0030596">
    <property type="term" value="F:alpha-L-rhamnosidase activity"/>
    <property type="evidence" value="ECO:0007669"/>
    <property type="project" value="UniProtKB-EC"/>
</dbReference>
<dbReference type="InterPro" id="IPR008928">
    <property type="entry name" value="6-hairpin_glycosidase_sf"/>
</dbReference>
<dbReference type="Gene3D" id="1.50.10.10">
    <property type="match status" value="1"/>
</dbReference>
<dbReference type="EC" id="3.2.1.40" evidence="2"/>
<sequence length="873" mass="95917">MSLSLAPVTFEHHRPAFGIAETKPRISYRFEGTAVDWEQSEVDIEITQNGIPKVYNVKTPDSVLISWPGPELKSKESATVRARAHGLDGQPSSDWSQPSTVETGLLATDDWQGAFPIAADRTTETNGTKRPVLFRKEFSVNSTTTKARLYITALGLYVAEINGKRVGDHVLAPGWQSYSYRHVYDTYDITDLLQKGDNTIGATIGEGWYAGRIGFNKQIPRNLWGATLGLLCVLSITDDSGKETTIKSDLSWSASTAAIVSSEIYDGEVYDSAAELKGWSTSNFNDSDWLAVKQLPMPVGSLVPSDGAPIKSVEQLKPVSILKSKSGKTVIDFGQNLVGWLKVTVSGPAGTNITFQHAEVLNDGEIDTVPLRSAKQRDTLILSGNATQTWEPSFTYHGFRYVQVDGWPSATPLDGTSVVAQVVHSDMERTGYFESSHELLNRFHENVVWSLRGNFLGVPTDCPQRDERLGWTGDAHAFMPTANYLYDASGFWRGWLKDAWSEQKRGDYMVPPVYIPSDDVNDDRRERARMPVSVWGDVVVGHPYQLYQNFADKQMLEEQYDAAQAWIDKGIPRNDVGLWDRSTFQFADWLDPKAPADDAGAATTNKHLVSDAYLIEMTRLLSSLSEVLGKDDLATQYADQREELIREFHKAWTEAYPVIANVTQTALALGIAFDIWAPSTAARTSAADTLREVIKNNTYLVGTGFAGTQQLGNALTSINATSDFYKMLQQTEVPSWLYAITMNGTTTWERWDSMLPDGSINTGSMTSFNHYSFGSVADWIHKKIGGIAPGSPGWKTIVVAPEPGGDITSASAHILSPYGAVNSSWTVRADGFHLSVTVPPNSKAEVTLPGSGETATIGSGTKTFFVEGYTIPQ</sequence>
<evidence type="ECO:0000313" key="9">
    <source>
        <dbReference type="Proteomes" id="UP000799764"/>
    </source>
</evidence>
<feature type="domain" description="Bacterial alpha-L-rhamnosidase N-terminal" evidence="5">
    <location>
        <begin position="144"/>
        <end position="314"/>
    </location>
</feature>
<dbReference type="Pfam" id="PF25788">
    <property type="entry name" value="Ig_Rha78A_N"/>
    <property type="match status" value="1"/>
</dbReference>
<dbReference type="AlphaFoldDB" id="A0A9P4UG51"/>
<dbReference type="Pfam" id="PF17389">
    <property type="entry name" value="Bac_rhamnosid6H"/>
    <property type="match status" value="1"/>
</dbReference>
<dbReference type="PIRSF" id="PIRSF010631">
    <property type="entry name" value="A-rhamnsds"/>
    <property type="match status" value="1"/>
</dbReference>
<evidence type="ECO:0000256" key="3">
    <source>
        <dbReference type="ARBA" id="ARBA00022801"/>
    </source>
</evidence>
<comment type="catalytic activity">
    <reaction evidence="1">
        <text>Hydrolysis of terminal non-reducing alpha-L-rhamnose residues in alpha-L-rhamnosides.</text>
        <dbReference type="EC" id="3.2.1.40"/>
    </reaction>
</comment>
<dbReference type="PANTHER" id="PTHR33307">
    <property type="entry name" value="ALPHA-RHAMNOSIDASE (EUROFUNG)"/>
    <property type="match status" value="1"/>
</dbReference>
<evidence type="ECO:0000256" key="2">
    <source>
        <dbReference type="ARBA" id="ARBA00012652"/>
    </source>
</evidence>
<dbReference type="Gene3D" id="2.60.40.10">
    <property type="entry name" value="Immunoglobulins"/>
    <property type="match status" value="1"/>
</dbReference>
<dbReference type="GO" id="GO:0005975">
    <property type="term" value="P:carbohydrate metabolic process"/>
    <property type="evidence" value="ECO:0007669"/>
    <property type="project" value="InterPro"/>
</dbReference>